<comment type="caution">
    <text evidence="3">The sequence shown here is derived from an EMBL/GenBank/DDBJ whole genome shotgun (WGS) entry which is preliminary data.</text>
</comment>
<evidence type="ECO:0000256" key="1">
    <source>
        <dbReference type="SAM" id="Coils"/>
    </source>
</evidence>
<dbReference type="AlphaFoldDB" id="A0A917ANX2"/>
<keyword evidence="1" id="KW-0175">Coiled coil</keyword>
<organism evidence="3 4">
    <name type="scientific">Nesterenkonia cremea</name>
    <dbReference type="NCBI Taxonomy" id="1882340"/>
    <lineage>
        <taxon>Bacteria</taxon>
        <taxon>Bacillati</taxon>
        <taxon>Actinomycetota</taxon>
        <taxon>Actinomycetes</taxon>
        <taxon>Micrococcales</taxon>
        <taxon>Micrococcaceae</taxon>
        <taxon>Nesterenkonia</taxon>
    </lineage>
</organism>
<feature type="domain" description="SHOCT" evidence="2">
    <location>
        <begin position="114"/>
        <end position="136"/>
    </location>
</feature>
<dbReference type="InterPro" id="IPR018649">
    <property type="entry name" value="SHOCT"/>
</dbReference>
<name>A0A917ANX2_9MICC</name>
<keyword evidence="4" id="KW-1185">Reference proteome</keyword>
<evidence type="ECO:0000259" key="2">
    <source>
        <dbReference type="Pfam" id="PF09851"/>
    </source>
</evidence>
<dbReference type="Proteomes" id="UP000633136">
    <property type="component" value="Unassembled WGS sequence"/>
</dbReference>
<accession>A0A917ANX2</accession>
<proteinExistence type="predicted"/>
<protein>
    <recommendedName>
        <fullName evidence="2">SHOCT domain-containing protein</fullName>
    </recommendedName>
</protein>
<dbReference type="EMBL" id="BMIS01000002">
    <property type="protein sequence ID" value="GGE60785.1"/>
    <property type="molecule type" value="Genomic_DNA"/>
</dbReference>
<reference evidence="3" key="2">
    <citation type="submission" date="2020-09" db="EMBL/GenBank/DDBJ databases">
        <authorList>
            <person name="Sun Q."/>
            <person name="Zhou Y."/>
        </authorList>
    </citation>
    <scope>NUCLEOTIDE SEQUENCE</scope>
    <source>
        <strain evidence="3">CGMCC 1.15388</strain>
    </source>
</reference>
<evidence type="ECO:0000313" key="3">
    <source>
        <dbReference type="EMBL" id="GGE60785.1"/>
    </source>
</evidence>
<feature type="coiled-coil region" evidence="1">
    <location>
        <begin position="71"/>
        <end position="135"/>
    </location>
</feature>
<evidence type="ECO:0000313" key="4">
    <source>
        <dbReference type="Proteomes" id="UP000633136"/>
    </source>
</evidence>
<sequence>MLGGKKGLRDMSRGFEDISKAKADMKIARAKTPEEALGLMEAQRDRHLELAAKHQSKARGIFTGPAELRAAKASEANANQYQRKIDKLTKKNPHLQKDAVQPVDQQVEPSVAQKLEDLKRLYDQGIVSAEEYEQKRVQLLEQL</sequence>
<dbReference type="Pfam" id="PF09851">
    <property type="entry name" value="SHOCT"/>
    <property type="match status" value="1"/>
</dbReference>
<reference evidence="3" key="1">
    <citation type="journal article" date="2014" name="Int. J. Syst. Evol. Microbiol.">
        <title>Complete genome sequence of Corynebacterium casei LMG S-19264T (=DSM 44701T), isolated from a smear-ripened cheese.</title>
        <authorList>
            <consortium name="US DOE Joint Genome Institute (JGI-PGF)"/>
            <person name="Walter F."/>
            <person name="Albersmeier A."/>
            <person name="Kalinowski J."/>
            <person name="Ruckert C."/>
        </authorList>
    </citation>
    <scope>NUCLEOTIDE SEQUENCE</scope>
    <source>
        <strain evidence="3">CGMCC 1.15388</strain>
    </source>
</reference>
<gene>
    <name evidence="3" type="ORF">GCM10011401_04590</name>
</gene>